<sequence length="372" mass="39926">MRITVCPDSFKGSISAQRASEVIQRACRDVISDAIIEQKPMADGGEGTVEALVFATNGKKVQHQVTGPLGEQVESYYGLHGNEQVAFLEVANTAGLTQVPKAHRNPLHTTSYGLGEMLIEVMDKGYRKVVIGLGGSATNDGGLGFLQALGGKFYDDEDNEIGIHGRDLAHVKRVDLSGIDGRIQNLDLRVASDVNNPLCGKQGASHVFGPQKGANNEQVEQLDQWLSNFGELVNHRLIKHSGAGAAGGLGFALIVIGGQLISGAELVAETNDLNEAIIKSDLVITGEGQSDEQTLSGKAPYQAAKIANECKVPIVLVSGSIDDQNQQLLNSFSATFSIINRPVTLSEAIENAEELLYQQIKNIMHFYQEIKH</sequence>
<dbReference type="RefSeq" id="WP_134339901.1">
    <property type="nucleotide sequence ID" value="NZ_SOPW01000007.1"/>
</dbReference>
<proteinExistence type="inferred from homology"/>
<evidence type="ECO:0000313" key="5">
    <source>
        <dbReference type="EMBL" id="TFB21757.1"/>
    </source>
</evidence>
<protein>
    <submittedName>
        <fullName evidence="5">Glycerate kinase</fullName>
    </submittedName>
</protein>
<evidence type="ECO:0000256" key="3">
    <source>
        <dbReference type="ARBA" id="ARBA00022777"/>
    </source>
</evidence>
<dbReference type="NCBIfam" id="TIGR00045">
    <property type="entry name" value="glycerate kinase"/>
    <property type="match status" value="1"/>
</dbReference>
<evidence type="ECO:0000256" key="4">
    <source>
        <dbReference type="PIRNR" id="PIRNR006078"/>
    </source>
</evidence>
<comment type="caution">
    <text evidence="5">The sequence shown here is derived from an EMBL/GenBank/DDBJ whole genome shotgun (WGS) entry which is preliminary data.</text>
</comment>
<dbReference type="InterPro" id="IPR004381">
    <property type="entry name" value="Glycerate_kinase"/>
</dbReference>
<dbReference type="AlphaFoldDB" id="A0A4Y8ISK9"/>
<dbReference type="InterPro" id="IPR036129">
    <property type="entry name" value="Glycerate_kinase_sf"/>
</dbReference>
<organism evidence="5 6">
    <name type="scientific">Filobacillus milosensis</name>
    <dbReference type="NCBI Taxonomy" id="94137"/>
    <lineage>
        <taxon>Bacteria</taxon>
        <taxon>Bacillati</taxon>
        <taxon>Bacillota</taxon>
        <taxon>Bacilli</taxon>
        <taxon>Bacillales</taxon>
        <taxon>Bacillaceae</taxon>
        <taxon>Filobacillus</taxon>
    </lineage>
</organism>
<name>A0A4Y8ISK9_9BACI</name>
<dbReference type="Proteomes" id="UP000297975">
    <property type="component" value="Unassembled WGS sequence"/>
</dbReference>
<dbReference type="Gene3D" id="3.40.50.10350">
    <property type="entry name" value="Glycerate kinase, domain 1"/>
    <property type="match status" value="1"/>
</dbReference>
<keyword evidence="6" id="KW-1185">Reference proteome</keyword>
<dbReference type="GO" id="GO:0031388">
    <property type="term" value="P:organic acid phosphorylation"/>
    <property type="evidence" value="ECO:0007669"/>
    <property type="project" value="UniProtKB-UniRule"/>
</dbReference>
<keyword evidence="2 4" id="KW-0808">Transferase</keyword>
<dbReference type="OrthoDB" id="9774290at2"/>
<comment type="similarity">
    <text evidence="1 4">Belongs to the glycerate kinase type-1 family.</text>
</comment>
<dbReference type="InterPro" id="IPR018193">
    <property type="entry name" value="Glyc_kinase_flavodox-like_fold"/>
</dbReference>
<gene>
    <name evidence="5" type="ORF">E3U55_07970</name>
</gene>
<dbReference type="GO" id="GO:0008887">
    <property type="term" value="F:glycerate kinase activity"/>
    <property type="evidence" value="ECO:0007669"/>
    <property type="project" value="UniProtKB-UniRule"/>
</dbReference>
<evidence type="ECO:0000256" key="2">
    <source>
        <dbReference type="ARBA" id="ARBA00022679"/>
    </source>
</evidence>
<evidence type="ECO:0000256" key="1">
    <source>
        <dbReference type="ARBA" id="ARBA00006284"/>
    </source>
</evidence>
<keyword evidence="3 4" id="KW-0418">Kinase</keyword>
<dbReference type="EMBL" id="SOPW01000007">
    <property type="protein sequence ID" value="TFB21757.1"/>
    <property type="molecule type" value="Genomic_DNA"/>
</dbReference>
<dbReference type="SUPFAM" id="SSF110738">
    <property type="entry name" value="Glycerate kinase I"/>
    <property type="match status" value="1"/>
</dbReference>
<evidence type="ECO:0000313" key="6">
    <source>
        <dbReference type="Proteomes" id="UP000297975"/>
    </source>
</evidence>
<dbReference type="PANTHER" id="PTHR21599:SF0">
    <property type="entry name" value="GLYCERATE KINASE"/>
    <property type="match status" value="1"/>
</dbReference>
<dbReference type="Pfam" id="PF02595">
    <property type="entry name" value="Gly_kinase"/>
    <property type="match status" value="1"/>
</dbReference>
<dbReference type="PIRSF" id="PIRSF006078">
    <property type="entry name" value="GlxK"/>
    <property type="match status" value="1"/>
</dbReference>
<dbReference type="PANTHER" id="PTHR21599">
    <property type="entry name" value="GLYCERATE KINASE"/>
    <property type="match status" value="1"/>
</dbReference>
<dbReference type="Gene3D" id="3.90.1510.10">
    <property type="entry name" value="Glycerate kinase, domain 2"/>
    <property type="match status" value="1"/>
</dbReference>
<dbReference type="InterPro" id="IPR018197">
    <property type="entry name" value="Glycerate_kinase_RE-like"/>
</dbReference>
<reference evidence="5 6" key="1">
    <citation type="submission" date="2019-03" db="EMBL/GenBank/DDBJ databases">
        <authorList>
            <person name="He R.-H."/>
        </authorList>
    </citation>
    <scope>NUCLEOTIDE SEQUENCE [LARGE SCALE GENOMIC DNA]</scope>
    <source>
        <strain evidence="6">SH 714</strain>
    </source>
</reference>
<accession>A0A4Y8ISK9</accession>